<keyword evidence="2" id="KW-0732">Signal</keyword>
<evidence type="ECO:0000313" key="3">
    <source>
        <dbReference type="EMBL" id="KAJ4827983.1"/>
    </source>
</evidence>
<sequence length="566" mass="62503">MIKSLLVVLVVVGLLAAEPAAASFKECYVGCFVLCVITPGNNPVKCGAKCLKDCIFPHSSSLDGRSTTSPPPPPENETTTAKPDPSTDNAPHDSLNGEEINCPPSKIMSVEDDDHHAIAGTVAEEVSDPASNAELAAVLMHGVPQIFHVGESEPTTYVQMEASNLRSPVPNVSIAETVSFFSHTIPSGKSEKEIITYPHSLLNIFFRNPDAAMPVARGKVCCEKKTEICDLPLDTQREILSYLPTEALLACKPLIANYEKFIEEHSWRNNNHSIFFICEDGRLTMGRIPTLRVSGCGTNVEGKITEIVGSSHGLVCALIGDSATRPASFTIFNPYLPSVLKIALPNVHLSQFLFVGYGRMGKDHVLYVSSGAEAHLFQKGSWATIPSLPLDGNCDFLQAYPTLIVRGTFLGGYFYWIAMPNTKAYVVLCFDVAKRNYKDLGSPEPKMQLNFLWVIEQTLHVSGTDSKAKILFVWHLNSADKWVTKYRMDLQKFGDAPILRPLFMTVKGIMLEVYWSMLLLYDTRKMTFTGKKKISHNIRKGVIFRDSLYEAIVDLKCPSLRIDCST</sequence>
<feature type="signal peptide" evidence="2">
    <location>
        <begin position="1"/>
        <end position="17"/>
    </location>
</feature>
<evidence type="ECO:0000313" key="4">
    <source>
        <dbReference type="Proteomes" id="UP001141552"/>
    </source>
</evidence>
<organism evidence="3 4">
    <name type="scientific">Turnera subulata</name>
    <dbReference type="NCBI Taxonomy" id="218843"/>
    <lineage>
        <taxon>Eukaryota</taxon>
        <taxon>Viridiplantae</taxon>
        <taxon>Streptophyta</taxon>
        <taxon>Embryophyta</taxon>
        <taxon>Tracheophyta</taxon>
        <taxon>Spermatophyta</taxon>
        <taxon>Magnoliopsida</taxon>
        <taxon>eudicotyledons</taxon>
        <taxon>Gunneridae</taxon>
        <taxon>Pentapetalae</taxon>
        <taxon>rosids</taxon>
        <taxon>fabids</taxon>
        <taxon>Malpighiales</taxon>
        <taxon>Passifloraceae</taxon>
        <taxon>Turnera</taxon>
    </lineage>
</organism>
<dbReference type="PANTHER" id="PTHR31672:SF13">
    <property type="entry name" value="F-BOX PROTEIN CPR30-LIKE"/>
    <property type="match status" value="1"/>
</dbReference>
<feature type="chain" id="PRO_5040277588" description="F-box associated domain-containing protein" evidence="2">
    <location>
        <begin position="18"/>
        <end position="566"/>
    </location>
</feature>
<gene>
    <name evidence="3" type="ORF">Tsubulata_033222</name>
</gene>
<evidence type="ECO:0008006" key="5">
    <source>
        <dbReference type="Google" id="ProtNLM"/>
    </source>
</evidence>
<reference evidence="3" key="2">
    <citation type="journal article" date="2023" name="Plants (Basel)">
        <title>Annotation of the Turnera subulata (Passifloraceae) Draft Genome Reveals the S-Locus Evolved after the Divergence of Turneroideae from Passifloroideae in a Stepwise Manner.</title>
        <authorList>
            <person name="Henning P.M."/>
            <person name="Roalson E.H."/>
            <person name="Mir W."/>
            <person name="McCubbin A.G."/>
            <person name="Shore J.S."/>
        </authorList>
    </citation>
    <scope>NUCLEOTIDE SEQUENCE</scope>
    <source>
        <strain evidence="3">F60SS</strain>
    </source>
</reference>
<comment type="caution">
    <text evidence="3">The sequence shown here is derived from an EMBL/GenBank/DDBJ whole genome shotgun (WGS) entry which is preliminary data.</text>
</comment>
<evidence type="ECO:0000256" key="2">
    <source>
        <dbReference type="SAM" id="SignalP"/>
    </source>
</evidence>
<dbReference type="PANTHER" id="PTHR31672">
    <property type="entry name" value="BNACNNG10540D PROTEIN"/>
    <property type="match status" value="1"/>
</dbReference>
<reference evidence="3" key="1">
    <citation type="submission" date="2022-02" db="EMBL/GenBank/DDBJ databases">
        <authorList>
            <person name="Henning P.M."/>
            <person name="McCubbin A.G."/>
            <person name="Shore J.S."/>
        </authorList>
    </citation>
    <scope>NUCLEOTIDE SEQUENCE</scope>
    <source>
        <strain evidence="3">F60SS</strain>
        <tissue evidence="3">Leaves</tissue>
    </source>
</reference>
<name>A0A9Q0J4E8_9ROSI</name>
<protein>
    <recommendedName>
        <fullName evidence="5">F-box associated domain-containing protein</fullName>
    </recommendedName>
</protein>
<accession>A0A9Q0J4E8</accession>
<proteinExistence type="predicted"/>
<evidence type="ECO:0000256" key="1">
    <source>
        <dbReference type="SAM" id="MobiDB-lite"/>
    </source>
</evidence>
<dbReference type="Proteomes" id="UP001141552">
    <property type="component" value="Unassembled WGS sequence"/>
</dbReference>
<dbReference type="EMBL" id="JAKUCV010006291">
    <property type="protein sequence ID" value="KAJ4827983.1"/>
    <property type="molecule type" value="Genomic_DNA"/>
</dbReference>
<keyword evidence="4" id="KW-1185">Reference proteome</keyword>
<feature type="region of interest" description="Disordered" evidence="1">
    <location>
        <begin position="61"/>
        <end position="104"/>
    </location>
</feature>
<dbReference type="AlphaFoldDB" id="A0A9Q0J4E8"/>
<dbReference type="InterPro" id="IPR050796">
    <property type="entry name" value="SCF_F-box_component"/>
</dbReference>